<dbReference type="PANTHER" id="PTHR43289:SF6">
    <property type="entry name" value="SERINE_THREONINE-PROTEIN KINASE NEKL-3"/>
    <property type="match status" value="1"/>
</dbReference>
<dbReference type="GO" id="GO:0005524">
    <property type="term" value="F:ATP binding"/>
    <property type="evidence" value="ECO:0007669"/>
    <property type="project" value="UniProtKB-UniRule"/>
</dbReference>
<dbReference type="SMART" id="SM00220">
    <property type="entry name" value="S_TKc"/>
    <property type="match status" value="1"/>
</dbReference>
<feature type="compositionally biased region" description="Low complexity" evidence="8">
    <location>
        <begin position="632"/>
        <end position="650"/>
    </location>
</feature>
<feature type="compositionally biased region" description="Low complexity" evidence="8">
    <location>
        <begin position="1162"/>
        <end position="1227"/>
    </location>
</feature>
<feature type="compositionally biased region" description="Low complexity" evidence="8">
    <location>
        <begin position="451"/>
        <end position="470"/>
    </location>
</feature>
<evidence type="ECO:0000256" key="5">
    <source>
        <dbReference type="ARBA" id="ARBA00022777"/>
    </source>
</evidence>
<dbReference type="Gene3D" id="3.30.200.20">
    <property type="entry name" value="Phosphorylase Kinase, domain 1"/>
    <property type="match status" value="1"/>
</dbReference>
<feature type="region of interest" description="Disordered" evidence="8">
    <location>
        <begin position="553"/>
        <end position="591"/>
    </location>
</feature>
<dbReference type="EMBL" id="JADMLG010000007">
    <property type="protein sequence ID" value="MBH0778414.1"/>
    <property type="molecule type" value="Genomic_DNA"/>
</dbReference>
<feature type="binding site" evidence="7">
    <location>
        <position position="47"/>
    </location>
    <ligand>
        <name>ATP</name>
        <dbReference type="ChEBI" id="CHEBI:30616"/>
    </ligand>
</feature>
<dbReference type="Gene3D" id="1.10.510.10">
    <property type="entry name" value="Transferase(Phosphotransferase) domain 1"/>
    <property type="match status" value="1"/>
</dbReference>
<dbReference type="RefSeq" id="WP_196150711.1">
    <property type="nucleotide sequence ID" value="NZ_JADMLG010000007.1"/>
</dbReference>
<dbReference type="InterPro" id="IPR000719">
    <property type="entry name" value="Prot_kinase_dom"/>
</dbReference>
<dbReference type="Proteomes" id="UP000655751">
    <property type="component" value="Unassembled WGS sequence"/>
</dbReference>
<evidence type="ECO:0000256" key="1">
    <source>
        <dbReference type="ARBA" id="ARBA00012513"/>
    </source>
</evidence>
<dbReference type="Pfam" id="PF00069">
    <property type="entry name" value="Pkinase"/>
    <property type="match status" value="1"/>
</dbReference>
<comment type="caution">
    <text evidence="10">The sequence shown here is derived from an EMBL/GenBank/DDBJ whole genome shotgun (WGS) entry which is preliminary data.</text>
</comment>
<feature type="region of interest" description="Disordered" evidence="8">
    <location>
        <begin position="287"/>
        <end position="522"/>
    </location>
</feature>
<feature type="compositionally biased region" description="Low complexity" evidence="8">
    <location>
        <begin position="1092"/>
        <end position="1114"/>
    </location>
</feature>
<organism evidence="10 11">
    <name type="scientific">Nocardia bovistercoris</name>
    <dbReference type="NCBI Taxonomy" id="2785916"/>
    <lineage>
        <taxon>Bacteria</taxon>
        <taxon>Bacillati</taxon>
        <taxon>Actinomycetota</taxon>
        <taxon>Actinomycetes</taxon>
        <taxon>Mycobacteriales</taxon>
        <taxon>Nocardiaceae</taxon>
        <taxon>Nocardia</taxon>
    </lineage>
</organism>
<evidence type="ECO:0000256" key="4">
    <source>
        <dbReference type="ARBA" id="ARBA00022741"/>
    </source>
</evidence>
<evidence type="ECO:0000313" key="10">
    <source>
        <dbReference type="EMBL" id="MBH0778414.1"/>
    </source>
</evidence>
<evidence type="ECO:0000313" key="11">
    <source>
        <dbReference type="Proteomes" id="UP000655751"/>
    </source>
</evidence>
<keyword evidence="3" id="KW-0808">Transferase</keyword>
<dbReference type="GO" id="GO:0004674">
    <property type="term" value="F:protein serine/threonine kinase activity"/>
    <property type="evidence" value="ECO:0007669"/>
    <property type="project" value="UniProtKB-KW"/>
</dbReference>
<protein>
    <recommendedName>
        <fullName evidence="1">non-specific serine/threonine protein kinase</fullName>
        <ecNumber evidence="1">2.7.11.1</ecNumber>
    </recommendedName>
</protein>
<accession>A0A931N428</accession>
<feature type="region of interest" description="Disordered" evidence="8">
    <location>
        <begin position="632"/>
        <end position="1039"/>
    </location>
</feature>
<feature type="compositionally biased region" description="Basic and acidic residues" evidence="8">
    <location>
        <begin position="832"/>
        <end position="860"/>
    </location>
</feature>
<dbReference type="InterPro" id="IPR017441">
    <property type="entry name" value="Protein_kinase_ATP_BS"/>
</dbReference>
<dbReference type="AlphaFoldDB" id="A0A931N428"/>
<feature type="compositionally biased region" description="Polar residues" evidence="8">
    <location>
        <begin position="719"/>
        <end position="729"/>
    </location>
</feature>
<evidence type="ECO:0000259" key="9">
    <source>
        <dbReference type="PROSITE" id="PS50011"/>
    </source>
</evidence>
<feature type="compositionally biased region" description="Low complexity" evidence="8">
    <location>
        <begin position="495"/>
        <end position="509"/>
    </location>
</feature>
<keyword evidence="5 10" id="KW-0418">Kinase</keyword>
<evidence type="ECO:0000256" key="7">
    <source>
        <dbReference type="PROSITE-ProRule" id="PRU10141"/>
    </source>
</evidence>
<feature type="compositionally biased region" description="Basic and acidic residues" evidence="8">
    <location>
        <begin position="936"/>
        <end position="950"/>
    </location>
</feature>
<feature type="region of interest" description="Disordered" evidence="8">
    <location>
        <begin position="1070"/>
        <end position="1227"/>
    </location>
</feature>
<proteinExistence type="predicted"/>
<dbReference type="PROSITE" id="PS50011">
    <property type="entry name" value="PROTEIN_KINASE_DOM"/>
    <property type="match status" value="1"/>
</dbReference>
<feature type="compositionally biased region" description="Pro residues" evidence="8">
    <location>
        <begin position="1115"/>
        <end position="1141"/>
    </location>
</feature>
<evidence type="ECO:0000256" key="6">
    <source>
        <dbReference type="ARBA" id="ARBA00022840"/>
    </source>
</evidence>
<dbReference type="PROSITE" id="PS00108">
    <property type="entry name" value="PROTEIN_KINASE_ST"/>
    <property type="match status" value="1"/>
</dbReference>
<keyword evidence="11" id="KW-1185">Reference proteome</keyword>
<dbReference type="CDD" id="cd14014">
    <property type="entry name" value="STKc_PknB_like"/>
    <property type="match status" value="1"/>
</dbReference>
<name>A0A931N428_9NOCA</name>
<feature type="compositionally biased region" description="Low complexity" evidence="8">
    <location>
        <begin position="400"/>
        <end position="411"/>
    </location>
</feature>
<evidence type="ECO:0000256" key="2">
    <source>
        <dbReference type="ARBA" id="ARBA00022527"/>
    </source>
</evidence>
<dbReference type="PROSITE" id="PS00107">
    <property type="entry name" value="PROTEIN_KINASE_ATP"/>
    <property type="match status" value="1"/>
</dbReference>
<feature type="domain" description="Protein kinase" evidence="9">
    <location>
        <begin position="18"/>
        <end position="281"/>
    </location>
</feature>
<reference evidence="10" key="1">
    <citation type="submission" date="2020-11" db="EMBL/GenBank/DDBJ databases">
        <title>Nocardia NEAU-351.nov., a novel actinomycete isolated from the cow dung.</title>
        <authorList>
            <person name="Zhang X."/>
        </authorList>
    </citation>
    <scope>NUCLEOTIDE SEQUENCE</scope>
    <source>
        <strain evidence="10">NEAU-351</strain>
    </source>
</reference>
<dbReference type="PANTHER" id="PTHR43289">
    <property type="entry name" value="MITOGEN-ACTIVATED PROTEIN KINASE KINASE KINASE 20-RELATED"/>
    <property type="match status" value="1"/>
</dbReference>
<dbReference type="EC" id="2.7.11.1" evidence="1"/>
<sequence length="1227" mass="124440">MDSESAVQLQAGADFAGYVIERCLGTGGMGSVYLARHPRLDRLVALKLLTDSFTGDQKARAAFDREVKLTARLDHPNIVAVYDRSGPDDPALWLTMRYVTGGDAGALLEAAPRGLPPELAVRLIRDAAEALDFAHDHGVVHRDVKPANLLIERLPKGGMRALLGDFGIARTLDDTVTLTSISVSFAYAAPERFTNSADHRADIYSLGCTLYHLLTGRYPFPRDDQAAVIAAHLTEAPPSPRTVRPELPVGFDSVIATALAKKPASRYPTCVALAEAAAQALTVESGPVPAVSIPDRPPAPQPRRPHSTKPITADQDPADPIPKFSSPSPAAATAHLEEPHARPRAGAEPAGSEADPVAARRPAAELPETPPRAADVNSARPEPDPNGFDSVGKSTGQLDAAEATIVEAATAGPNSAGVDSVEPNSVGVNLAGANPERANPAEPSTAEPSVGGADAAEATAGPDAAEATAENPETKAGTGETDVAALSPPKVSAGPSNSSSRSDLDPLPDAADHSDSTELEYADSAPNLAALNLVGPDLAAPDVAAPDVAAPDVAAPDVAGPDPVAPDLVGPDVAAPDVAGPGVAGPDPVAPDLVGPDVAALDVAVPDVAVPDVAVPDLAAPDLAVPDVAVPDLVAPDPAAPDRAAPPVRDVSVHSDSAPAPPGSSMSEAVHGRMPTGPEKFESARADGAGSGASDEDASTTEDANGSARVESVERSPESRATISDSSTPRGLESATTERESVVGPALDSTEIEEIRAALGGTDAARADPRRSATAGDRSGEPDSADDGDPKAGGEPAPGPASAGESVSADEPVEEQHPERTPAGIDSQAPKTVEHGREPSPVENEPHAPDLFDLGRHDSDAVGPGHPDSTGPVRADSAGPHREDSAGPVRPDSAGPVRPDFVGSDRPDSVGSARPAVPPRTGDGRISFRPATFDPADPRLDSAGPDREDSAGPVHPDFVGPVRVDFVGSVRPDSAGPDREDSAGPVRPDFVGPVRVDFVGSDRPDSAGSARPAVPPRTGDGRISFRPATSDPADPRPATLRGRRLLAGAAAVLAILAAFTVARAMFGAAPPDGSSPSTTAPVLVSPLPPTRATSGPGPVAVPVSPTEAPTTREPAPIPPEPGAQLPIPPQQTAVPAPPPGPVATQPAHIPRTEVVGSPDPLPTVTSAPATTTEPPPVTTTTTTKVTTVEPTPTTTTAPPTTTSSTAATTTSPTTPATTPPTETIAPR</sequence>
<keyword evidence="6 7" id="KW-0067">ATP-binding</keyword>
<keyword evidence="4 7" id="KW-0547">Nucleotide-binding</keyword>
<gene>
    <name evidence="10" type="ORF">IT779_19230</name>
</gene>
<dbReference type="InterPro" id="IPR011009">
    <property type="entry name" value="Kinase-like_dom_sf"/>
</dbReference>
<evidence type="ECO:0000256" key="3">
    <source>
        <dbReference type="ARBA" id="ARBA00022679"/>
    </source>
</evidence>
<dbReference type="SUPFAM" id="SSF56112">
    <property type="entry name" value="Protein kinase-like (PK-like)"/>
    <property type="match status" value="1"/>
</dbReference>
<dbReference type="InterPro" id="IPR008271">
    <property type="entry name" value="Ser/Thr_kinase_AS"/>
</dbReference>
<evidence type="ECO:0000256" key="8">
    <source>
        <dbReference type="SAM" id="MobiDB-lite"/>
    </source>
</evidence>
<keyword evidence="2" id="KW-0723">Serine/threonine-protein kinase</keyword>